<organism evidence="1 2">
    <name type="scientific">Gimesia maris</name>
    <dbReference type="NCBI Taxonomy" id="122"/>
    <lineage>
        <taxon>Bacteria</taxon>
        <taxon>Pseudomonadati</taxon>
        <taxon>Planctomycetota</taxon>
        <taxon>Planctomycetia</taxon>
        <taxon>Planctomycetales</taxon>
        <taxon>Planctomycetaceae</taxon>
        <taxon>Gimesia</taxon>
    </lineage>
</organism>
<proteinExistence type="predicted"/>
<reference evidence="1 2" key="1">
    <citation type="journal article" date="2018" name="Nat. Biotechnol.">
        <title>A standardized bacterial taxonomy based on genome phylogeny substantially revises the tree of life.</title>
        <authorList>
            <person name="Parks D.H."/>
            <person name="Chuvochina M."/>
            <person name="Waite D.W."/>
            <person name="Rinke C."/>
            <person name="Skarshewski A."/>
            <person name="Chaumeil P.A."/>
            <person name="Hugenholtz P."/>
        </authorList>
    </citation>
    <scope>NUCLEOTIDE SEQUENCE [LARGE SCALE GENOMIC DNA]</scope>
    <source>
        <strain evidence="1">UBA9375</strain>
    </source>
</reference>
<comment type="caution">
    <text evidence="1">The sequence shown here is derived from an EMBL/GenBank/DDBJ whole genome shotgun (WGS) entry which is preliminary data.</text>
</comment>
<accession>A0A3D3R409</accession>
<evidence type="ECO:0000313" key="2">
    <source>
        <dbReference type="Proteomes" id="UP000263642"/>
    </source>
</evidence>
<name>A0A3D3R409_9PLAN</name>
<dbReference type="EMBL" id="DQAY01000026">
    <property type="protein sequence ID" value="HCO22320.1"/>
    <property type="molecule type" value="Genomic_DNA"/>
</dbReference>
<gene>
    <name evidence="1" type="ORF">DIT97_04390</name>
</gene>
<evidence type="ECO:0000313" key="1">
    <source>
        <dbReference type="EMBL" id="HCO22320.1"/>
    </source>
</evidence>
<dbReference type="Proteomes" id="UP000263642">
    <property type="component" value="Unassembled WGS sequence"/>
</dbReference>
<sequence length="115" mass="12850">MQEHEFSHEQPSEDAVDNPFLQQLLGVLPNSEQQAFCLFLEKWPDSDLDWLRSNWPQQLQFDAAVPMAQWQAETGAAGSANIATVNQMMALAAYCCTRLTNITGSDFTDNLTGLQ</sequence>
<dbReference type="AlphaFoldDB" id="A0A3D3R409"/>
<protein>
    <submittedName>
        <fullName evidence="1">Uncharacterized protein</fullName>
    </submittedName>
</protein>